<protein>
    <recommendedName>
        <fullName evidence="3">Transposase</fullName>
    </recommendedName>
</protein>
<comment type="caution">
    <text evidence="1">The sequence shown here is derived from an EMBL/GenBank/DDBJ whole genome shotgun (WGS) entry which is preliminary data.</text>
</comment>
<gene>
    <name evidence="1" type="ORF">VCO01S_09560</name>
</gene>
<keyword evidence="2" id="KW-1185">Reference proteome</keyword>
<dbReference type="EMBL" id="BJLH01000004">
    <property type="protein sequence ID" value="GEA59763.1"/>
    <property type="molecule type" value="Genomic_DNA"/>
</dbReference>
<proteinExistence type="predicted"/>
<dbReference type="Proteomes" id="UP000318242">
    <property type="component" value="Unassembled WGS sequence"/>
</dbReference>
<dbReference type="AlphaFoldDB" id="A0A4Y3IJT7"/>
<evidence type="ECO:0000313" key="1">
    <source>
        <dbReference type="EMBL" id="GEA59763.1"/>
    </source>
</evidence>
<evidence type="ECO:0000313" key="2">
    <source>
        <dbReference type="Proteomes" id="UP000318242"/>
    </source>
</evidence>
<accession>A0A4Y3IJT7</accession>
<organism evidence="1 2">
    <name type="scientific">Vibrio comitans NBRC 102076</name>
    <dbReference type="NCBI Taxonomy" id="1219078"/>
    <lineage>
        <taxon>Bacteria</taxon>
        <taxon>Pseudomonadati</taxon>
        <taxon>Pseudomonadota</taxon>
        <taxon>Gammaproteobacteria</taxon>
        <taxon>Vibrionales</taxon>
        <taxon>Vibrionaceae</taxon>
        <taxon>Vibrio</taxon>
    </lineage>
</organism>
<dbReference type="OrthoDB" id="5905141at2"/>
<reference evidence="1 2" key="1">
    <citation type="submission" date="2019-06" db="EMBL/GenBank/DDBJ databases">
        <title>Whole genome shotgun sequence of Vibrio comitans NBRC 102076.</title>
        <authorList>
            <person name="Hosoyama A."/>
            <person name="Uohara A."/>
            <person name="Ohji S."/>
            <person name="Ichikawa N."/>
        </authorList>
    </citation>
    <scope>NUCLEOTIDE SEQUENCE [LARGE SCALE GENOMIC DNA]</scope>
    <source>
        <strain evidence="1 2">NBRC 102076</strain>
    </source>
</reference>
<dbReference type="RefSeq" id="WP_141269865.1">
    <property type="nucleotide sequence ID" value="NZ_BJLH01000004.1"/>
</dbReference>
<sequence length="78" mass="9413">MEEFNAEKELNTLREKRKVQRKRKRYLASKLDKYGFQILALHCNGANPTEIHVWLLTNTKIKVARTTVYRWIKKHDQD</sequence>
<evidence type="ECO:0008006" key="3">
    <source>
        <dbReference type="Google" id="ProtNLM"/>
    </source>
</evidence>
<name>A0A4Y3IJT7_9VIBR</name>